<dbReference type="Pfam" id="PF01529">
    <property type="entry name" value="DHHC"/>
    <property type="match status" value="1"/>
</dbReference>
<feature type="transmembrane region" description="Helical" evidence="12">
    <location>
        <begin position="313"/>
        <end position="332"/>
    </location>
</feature>
<feature type="repeat" description="ANK" evidence="11">
    <location>
        <begin position="177"/>
        <end position="209"/>
    </location>
</feature>
<comment type="domain">
    <text evidence="12">The DHHC domain is required for palmitoyltransferase activity.</text>
</comment>
<feature type="repeat" description="ANK" evidence="11">
    <location>
        <begin position="77"/>
        <end position="109"/>
    </location>
</feature>
<evidence type="ECO:0000313" key="15">
    <source>
        <dbReference type="Proteomes" id="UP000308199"/>
    </source>
</evidence>
<dbReference type="SUPFAM" id="SSF48403">
    <property type="entry name" value="Ankyrin repeat"/>
    <property type="match status" value="1"/>
</dbReference>
<feature type="transmembrane region" description="Helical" evidence="12">
    <location>
        <begin position="523"/>
        <end position="543"/>
    </location>
</feature>
<keyword evidence="15" id="KW-1185">Reference proteome</keyword>
<dbReference type="PROSITE" id="PS50216">
    <property type="entry name" value="DHHC"/>
    <property type="match status" value="1"/>
</dbReference>
<evidence type="ECO:0000256" key="2">
    <source>
        <dbReference type="ARBA" id="ARBA00010104"/>
    </source>
</evidence>
<dbReference type="PROSITE" id="PS50088">
    <property type="entry name" value="ANK_REPEAT"/>
    <property type="match status" value="4"/>
</dbReference>
<dbReference type="SMART" id="SM00248">
    <property type="entry name" value="ANK"/>
    <property type="match status" value="6"/>
</dbReference>
<feature type="repeat" description="ANK" evidence="11">
    <location>
        <begin position="210"/>
        <end position="242"/>
    </location>
</feature>
<comment type="caution">
    <text evidence="14">The sequence shown here is derived from an EMBL/GenBank/DDBJ whole genome shotgun (WGS) entry which is preliminary data.</text>
</comment>
<dbReference type="EC" id="2.3.1.225" evidence="12"/>
<feature type="transmembrane region" description="Helical" evidence="12">
    <location>
        <begin position="473"/>
        <end position="495"/>
    </location>
</feature>
<keyword evidence="4" id="KW-0677">Repeat</keyword>
<name>A0A4V6S144_9AGAM</name>
<feature type="repeat" description="ANK" evidence="11">
    <location>
        <begin position="114"/>
        <end position="143"/>
    </location>
</feature>
<dbReference type="Proteomes" id="UP000308199">
    <property type="component" value="Unassembled WGS sequence"/>
</dbReference>
<feature type="transmembrane region" description="Helical" evidence="12">
    <location>
        <begin position="374"/>
        <end position="392"/>
    </location>
</feature>
<protein>
    <recommendedName>
        <fullName evidence="12">Palmitoyltransferase</fullName>
        <ecNumber evidence="12">2.3.1.225</ecNumber>
    </recommendedName>
</protein>
<dbReference type="InterPro" id="IPR002110">
    <property type="entry name" value="Ankyrin_rpt"/>
</dbReference>
<evidence type="ECO:0000256" key="5">
    <source>
        <dbReference type="ARBA" id="ARBA00022989"/>
    </source>
</evidence>
<evidence type="ECO:0000313" key="14">
    <source>
        <dbReference type="EMBL" id="THH04053.1"/>
    </source>
</evidence>
<sequence>MSDLTNIISPNGPVEPTTAVHLEDVSGTGMSFGQQAIQTVHEPEPMNIFVSAQRGDIDSLKMLIESGKAKPTDRDDQNITPLHWAAINAHVPACKYLLDQGAEVDALGGDLVATPMQWAARNGYLYVIQLLIAHNADPTIADAQGYNTLHLVTHSSSVMPLLYLLHQPVNVDSRDGQGHTSLMWAAYQGDALSVDLLLKHGAELNTKDESDLTPLHWAVVKGNRNCIRKLVEKGADINAKTLEGKTPRDMAVELKSLGAWKRALEEGGMLEDGTRKQKLLSERHTKLAIFLMPSLFFYLIFMTLKIMPWYTGIVLAMAEFFAMHHIVTRVLLDRSNYTDGVIQSPYYAGIIFGSMVWIAYCWITRLLYQTQHHPFIHLAFALAYGLCAYNFVRSITLDPGTCPKPANDGELRAIVEDLASEGRLNGQTFCIQCMARKPLRSKHCRICDKCVGRHDHHCPWVWNCIGVNNHRQFILFVSTLVVGVIVFDYLAFAYFSSIEILEVPSSSCLLPDQLCAVTAYDPFLFSVACWSTLQLLWTTVLLISQLYQITRQMTTFEVSNLGRYGFMGGRGGTSLASQMGHRHQHAPLGGGDEAQTHKHKHVGCGGMLMQLTGFDAFTKGRAADGLARASKATNPFDLGIVGNCRDFWTKGRELGVEYERLYDVPLEGFREAKRRREKDDEEGGGHSRKSKSHFMGFSLGIGRGSRAGYEPFGHYYLH</sequence>
<dbReference type="InterPro" id="IPR036770">
    <property type="entry name" value="Ankyrin_rpt-contain_sf"/>
</dbReference>
<feature type="transmembrane region" description="Helical" evidence="12">
    <location>
        <begin position="344"/>
        <end position="368"/>
    </location>
</feature>
<comment type="catalytic activity">
    <reaction evidence="10 12">
        <text>L-cysteinyl-[protein] + hexadecanoyl-CoA = S-hexadecanoyl-L-cysteinyl-[protein] + CoA</text>
        <dbReference type="Rhea" id="RHEA:36683"/>
        <dbReference type="Rhea" id="RHEA-COMP:10131"/>
        <dbReference type="Rhea" id="RHEA-COMP:11032"/>
        <dbReference type="ChEBI" id="CHEBI:29950"/>
        <dbReference type="ChEBI" id="CHEBI:57287"/>
        <dbReference type="ChEBI" id="CHEBI:57379"/>
        <dbReference type="ChEBI" id="CHEBI:74151"/>
        <dbReference type="EC" id="2.3.1.225"/>
    </reaction>
</comment>
<dbReference type="PANTHER" id="PTHR24161">
    <property type="entry name" value="ANK_REP_REGION DOMAIN-CONTAINING PROTEIN-RELATED"/>
    <property type="match status" value="1"/>
</dbReference>
<dbReference type="Gene3D" id="1.25.40.20">
    <property type="entry name" value="Ankyrin repeat-containing domain"/>
    <property type="match status" value="1"/>
</dbReference>
<keyword evidence="12" id="KW-0808">Transferase</keyword>
<evidence type="ECO:0000256" key="1">
    <source>
        <dbReference type="ARBA" id="ARBA00004141"/>
    </source>
</evidence>
<feature type="domain" description="Palmitoyltransferase DHHC" evidence="13">
    <location>
        <begin position="426"/>
        <end position="558"/>
    </location>
</feature>
<keyword evidence="8" id="KW-0564">Palmitate</keyword>
<evidence type="ECO:0000256" key="6">
    <source>
        <dbReference type="ARBA" id="ARBA00023043"/>
    </source>
</evidence>
<dbReference type="GO" id="GO:0019706">
    <property type="term" value="F:protein-cysteine S-palmitoyltransferase activity"/>
    <property type="evidence" value="ECO:0007669"/>
    <property type="project" value="UniProtKB-EC"/>
</dbReference>
<evidence type="ECO:0000256" key="4">
    <source>
        <dbReference type="ARBA" id="ARBA00022737"/>
    </source>
</evidence>
<dbReference type="OrthoDB" id="6781668at2759"/>
<keyword evidence="7 12" id="KW-0472">Membrane</keyword>
<dbReference type="Pfam" id="PF12796">
    <property type="entry name" value="Ank_2"/>
    <property type="match status" value="2"/>
</dbReference>
<evidence type="ECO:0000256" key="7">
    <source>
        <dbReference type="ARBA" id="ARBA00023136"/>
    </source>
</evidence>
<keyword evidence="6 11" id="KW-0040">ANK repeat</keyword>
<evidence type="ECO:0000256" key="11">
    <source>
        <dbReference type="PROSITE-ProRule" id="PRU00023"/>
    </source>
</evidence>
<dbReference type="AlphaFoldDB" id="A0A4V6S144"/>
<organism evidence="14 15">
    <name type="scientific">Phellinidium pouzarii</name>
    <dbReference type="NCBI Taxonomy" id="167371"/>
    <lineage>
        <taxon>Eukaryota</taxon>
        <taxon>Fungi</taxon>
        <taxon>Dikarya</taxon>
        <taxon>Basidiomycota</taxon>
        <taxon>Agaricomycotina</taxon>
        <taxon>Agaricomycetes</taxon>
        <taxon>Hymenochaetales</taxon>
        <taxon>Hymenochaetaceae</taxon>
        <taxon>Phellinidium</taxon>
    </lineage>
</organism>
<comment type="similarity">
    <text evidence="2">Belongs to the DHHC palmitoyltransferase family. AKR/ZDHHC17 subfamily.</text>
</comment>
<proteinExistence type="inferred from homology"/>
<comment type="subcellular location">
    <subcellularLocation>
        <location evidence="1">Membrane</location>
        <topology evidence="1">Multi-pass membrane protein</topology>
    </subcellularLocation>
</comment>
<keyword evidence="12" id="KW-0012">Acyltransferase</keyword>
<keyword evidence="9" id="KW-0449">Lipoprotein</keyword>
<evidence type="ECO:0000256" key="3">
    <source>
        <dbReference type="ARBA" id="ARBA00022692"/>
    </source>
</evidence>
<dbReference type="InterPro" id="IPR001594">
    <property type="entry name" value="Palmitoyltrfase_DHHC"/>
</dbReference>
<gene>
    <name evidence="14" type="ORF">EW145_g5805</name>
</gene>
<dbReference type="PANTHER" id="PTHR24161:SF85">
    <property type="entry name" value="PALMITOYLTRANSFERASE HIP14"/>
    <property type="match status" value="1"/>
</dbReference>
<accession>A0A4V6S144</accession>
<evidence type="ECO:0000256" key="10">
    <source>
        <dbReference type="ARBA" id="ARBA00048048"/>
    </source>
</evidence>
<evidence type="ECO:0000256" key="12">
    <source>
        <dbReference type="RuleBase" id="RU079119"/>
    </source>
</evidence>
<dbReference type="EMBL" id="SGPK01000382">
    <property type="protein sequence ID" value="THH04053.1"/>
    <property type="molecule type" value="Genomic_DNA"/>
</dbReference>
<dbReference type="GO" id="GO:0016020">
    <property type="term" value="C:membrane"/>
    <property type="evidence" value="ECO:0007669"/>
    <property type="project" value="UniProtKB-SubCell"/>
</dbReference>
<keyword evidence="5 12" id="KW-1133">Transmembrane helix</keyword>
<evidence type="ECO:0000259" key="13">
    <source>
        <dbReference type="Pfam" id="PF01529"/>
    </source>
</evidence>
<dbReference type="PROSITE" id="PS50297">
    <property type="entry name" value="ANK_REP_REGION"/>
    <property type="match status" value="3"/>
</dbReference>
<keyword evidence="3 12" id="KW-0812">Transmembrane</keyword>
<evidence type="ECO:0000256" key="9">
    <source>
        <dbReference type="ARBA" id="ARBA00023288"/>
    </source>
</evidence>
<evidence type="ECO:0000256" key="8">
    <source>
        <dbReference type="ARBA" id="ARBA00023139"/>
    </source>
</evidence>
<reference evidence="14 15" key="1">
    <citation type="submission" date="2019-02" db="EMBL/GenBank/DDBJ databases">
        <title>Genome sequencing of the rare red list fungi Phellinidium pouzarii.</title>
        <authorList>
            <person name="Buettner E."/>
            <person name="Kellner H."/>
        </authorList>
    </citation>
    <scope>NUCLEOTIDE SEQUENCE [LARGE SCALE GENOMIC DNA]</scope>
    <source>
        <strain evidence="14 15">DSM 108285</strain>
    </source>
</reference>